<reference evidence="13" key="1">
    <citation type="submission" date="2021-01" db="EMBL/GenBank/DDBJ databases">
        <authorList>
            <person name="Kaushik A."/>
        </authorList>
    </citation>
    <scope>NUCLEOTIDE SEQUENCE</scope>
    <source>
        <strain evidence="13">AG3-1AP</strain>
    </source>
</reference>
<dbReference type="Pfam" id="PF22191">
    <property type="entry name" value="IBR_1"/>
    <property type="match status" value="1"/>
</dbReference>
<organism evidence="13 14">
    <name type="scientific">Rhizoctonia solani</name>
    <dbReference type="NCBI Taxonomy" id="456999"/>
    <lineage>
        <taxon>Eukaryota</taxon>
        <taxon>Fungi</taxon>
        <taxon>Dikarya</taxon>
        <taxon>Basidiomycota</taxon>
        <taxon>Agaricomycotina</taxon>
        <taxon>Agaricomycetes</taxon>
        <taxon>Cantharellales</taxon>
        <taxon>Ceratobasidiaceae</taxon>
        <taxon>Rhizoctonia</taxon>
    </lineage>
</organism>
<dbReference type="SMART" id="SM00647">
    <property type="entry name" value="IBR"/>
    <property type="match status" value="2"/>
</dbReference>
<evidence type="ECO:0000256" key="2">
    <source>
        <dbReference type="ARBA" id="ARBA00012251"/>
    </source>
</evidence>
<dbReference type="Gene3D" id="3.30.40.10">
    <property type="entry name" value="Zinc/RING finger domain, C3HC4 (zinc finger)"/>
    <property type="match status" value="1"/>
</dbReference>
<dbReference type="InterPro" id="IPR031127">
    <property type="entry name" value="E3_UB_ligase_RBR"/>
</dbReference>
<gene>
    <name evidence="13" type="ORF">RDB_LOCUS87619</name>
</gene>
<protein>
    <recommendedName>
        <fullName evidence="2">RBR-type E3 ubiquitin transferase</fullName>
        <ecNumber evidence="2">2.3.2.31</ecNumber>
    </recommendedName>
</protein>
<dbReference type="EC" id="2.3.2.31" evidence="2"/>
<feature type="domain" description="RING-type" evidence="12">
    <location>
        <begin position="95"/>
        <end position="313"/>
    </location>
</feature>
<dbReference type="Proteomes" id="UP000663831">
    <property type="component" value="Unassembled WGS sequence"/>
</dbReference>
<dbReference type="GO" id="GO:0061630">
    <property type="term" value="F:ubiquitin protein ligase activity"/>
    <property type="evidence" value="ECO:0007669"/>
    <property type="project" value="UniProtKB-EC"/>
</dbReference>
<keyword evidence="8" id="KW-0862">Zinc</keyword>
<evidence type="ECO:0000313" key="14">
    <source>
        <dbReference type="Proteomes" id="UP000663831"/>
    </source>
</evidence>
<dbReference type="PROSITE" id="PS51873">
    <property type="entry name" value="TRIAD"/>
    <property type="match status" value="1"/>
</dbReference>
<feature type="region of interest" description="Disordered" evidence="10">
    <location>
        <begin position="357"/>
        <end position="388"/>
    </location>
</feature>
<dbReference type="PROSITE" id="PS50089">
    <property type="entry name" value="ZF_RING_2"/>
    <property type="match status" value="1"/>
</dbReference>
<comment type="caution">
    <text evidence="13">The sequence shown here is derived from an EMBL/GenBank/DDBJ whole genome shotgun (WGS) entry which is preliminary data.</text>
</comment>
<dbReference type="PANTHER" id="PTHR11685">
    <property type="entry name" value="RBR FAMILY RING FINGER AND IBR DOMAIN-CONTAINING"/>
    <property type="match status" value="1"/>
</dbReference>
<feature type="region of interest" description="Disordered" evidence="10">
    <location>
        <begin position="1"/>
        <end position="29"/>
    </location>
</feature>
<accession>A0A8H3C0I3</accession>
<dbReference type="PROSITE" id="PS00518">
    <property type="entry name" value="ZF_RING_1"/>
    <property type="match status" value="1"/>
</dbReference>
<comment type="catalytic activity">
    <reaction evidence="1">
        <text>[E2 ubiquitin-conjugating enzyme]-S-ubiquitinyl-L-cysteine + [acceptor protein]-L-lysine = [E2 ubiquitin-conjugating enzyme]-L-cysteine + [acceptor protein]-N(6)-ubiquitinyl-L-lysine.</text>
        <dbReference type="EC" id="2.3.2.31"/>
    </reaction>
</comment>
<keyword evidence="7" id="KW-0833">Ubl conjugation pathway</keyword>
<evidence type="ECO:0000256" key="8">
    <source>
        <dbReference type="ARBA" id="ARBA00022833"/>
    </source>
</evidence>
<proteinExistence type="predicted"/>
<evidence type="ECO:0000256" key="3">
    <source>
        <dbReference type="ARBA" id="ARBA00022679"/>
    </source>
</evidence>
<dbReference type="InterPro" id="IPR017907">
    <property type="entry name" value="Znf_RING_CS"/>
</dbReference>
<evidence type="ECO:0000256" key="4">
    <source>
        <dbReference type="ARBA" id="ARBA00022723"/>
    </source>
</evidence>
<name>A0A8H3C0I3_9AGAM</name>
<dbReference type="Pfam" id="PF01485">
    <property type="entry name" value="IBR"/>
    <property type="match status" value="1"/>
</dbReference>
<keyword evidence="3" id="KW-0808">Transferase</keyword>
<evidence type="ECO:0000256" key="9">
    <source>
        <dbReference type="PROSITE-ProRule" id="PRU00175"/>
    </source>
</evidence>
<evidence type="ECO:0000313" key="13">
    <source>
        <dbReference type="EMBL" id="CAE6471891.1"/>
    </source>
</evidence>
<dbReference type="InterPro" id="IPR044066">
    <property type="entry name" value="TRIAD_supradom"/>
</dbReference>
<evidence type="ECO:0000256" key="1">
    <source>
        <dbReference type="ARBA" id="ARBA00001798"/>
    </source>
</evidence>
<feature type="domain" description="RING-type" evidence="11">
    <location>
        <begin position="99"/>
        <end position="147"/>
    </location>
</feature>
<dbReference type="GO" id="GO:0016567">
    <property type="term" value="P:protein ubiquitination"/>
    <property type="evidence" value="ECO:0007669"/>
    <property type="project" value="InterPro"/>
</dbReference>
<dbReference type="EMBL" id="CAJMWV010002872">
    <property type="protein sequence ID" value="CAE6471891.1"/>
    <property type="molecule type" value="Genomic_DNA"/>
</dbReference>
<keyword evidence="5" id="KW-0677">Repeat</keyword>
<dbReference type="AlphaFoldDB" id="A0A8H3C0I3"/>
<dbReference type="CDD" id="cd20335">
    <property type="entry name" value="BRcat_RBR"/>
    <property type="match status" value="1"/>
</dbReference>
<dbReference type="InterPro" id="IPR013083">
    <property type="entry name" value="Znf_RING/FYVE/PHD"/>
</dbReference>
<evidence type="ECO:0000256" key="6">
    <source>
        <dbReference type="ARBA" id="ARBA00022771"/>
    </source>
</evidence>
<evidence type="ECO:0000256" key="10">
    <source>
        <dbReference type="SAM" id="MobiDB-lite"/>
    </source>
</evidence>
<evidence type="ECO:0000256" key="5">
    <source>
        <dbReference type="ARBA" id="ARBA00022737"/>
    </source>
</evidence>
<dbReference type="SUPFAM" id="SSF57850">
    <property type="entry name" value="RING/U-box"/>
    <property type="match status" value="3"/>
</dbReference>
<keyword evidence="6 9" id="KW-0863">Zinc-finger</keyword>
<dbReference type="InterPro" id="IPR001841">
    <property type="entry name" value="Znf_RING"/>
</dbReference>
<sequence>MSLPRFGEPSRHGRGYHHNDLLDNQHTAYPYPTTTTNLGGILSTDRLSTRSQILPNTYSQRHTDAPASYVHEYEREIARWQTRICRRAKEGRTEHLLSCSVCLEAMEPSVWVRPTAGCGHEPRICEACLGRYVMHGIREGSTEVLCPDVGCRRQMDRKDVMGYIRGDPGCLKRYHTLVAQRELERQPNFVWCQNPRCGRGQVHNKGDASPLVICHYCRSRSCFTHRILWHRGLTCDDYDLVILHDEERQASADYIRKHTKQCPNCRRPIEKITGCDHMTCLRPWGCGHEFCWVCLASYGDILRDGNYRHNPDCRYYANIWANDQGVPEYIPPGYIPQPRIDLLPTPGPVHGWLRELPEEAQLERPPTPPTPTSLRQDDWEDPTEGEMHRWVWQPAPRPLSTTGTNAIRILD</sequence>
<keyword evidence="4" id="KW-0479">Metal-binding</keyword>
<evidence type="ECO:0000256" key="7">
    <source>
        <dbReference type="ARBA" id="ARBA00022786"/>
    </source>
</evidence>
<dbReference type="InterPro" id="IPR002867">
    <property type="entry name" value="IBR_dom"/>
</dbReference>
<dbReference type="Gene3D" id="1.20.120.1750">
    <property type="match status" value="1"/>
</dbReference>
<dbReference type="GO" id="GO:0008270">
    <property type="term" value="F:zinc ion binding"/>
    <property type="evidence" value="ECO:0007669"/>
    <property type="project" value="UniProtKB-KW"/>
</dbReference>
<evidence type="ECO:0000259" key="12">
    <source>
        <dbReference type="PROSITE" id="PS51873"/>
    </source>
</evidence>
<evidence type="ECO:0000259" key="11">
    <source>
        <dbReference type="PROSITE" id="PS50089"/>
    </source>
</evidence>